<evidence type="ECO:0000256" key="1">
    <source>
        <dbReference type="SAM" id="Phobius"/>
    </source>
</evidence>
<dbReference type="Proteomes" id="UP000326757">
    <property type="component" value="Unassembled WGS sequence"/>
</dbReference>
<proteinExistence type="predicted"/>
<sequence>MRNKLTKSFIHTLILHHQLLLPFSVNNSSKSIPINYLPNYLHLLLATFPLYSFILHYIHQKHLPTNINSTYFPKPVYNTQNKSNTS</sequence>
<evidence type="ECO:0000313" key="2">
    <source>
        <dbReference type="EMBL" id="KAB8303791.1"/>
    </source>
</evidence>
<dbReference type="EMBL" id="VIGI01000002">
    <property type="protein sequence ID" value="KAB8303791.1"/>
    <property type="molecule type" value="Genomic_DNA"/>
</dbReference>
<organism evidence="2 3">
    <name type="scientific">Monilinia laxa</name>
    <name type="common">Brown rot fungus</name>
    <name type="synonym">Sclerotinia laxa</name>
    <dbReference type="NCBI Taxonomy" id="61186"/>
    <lineage>
        <taxon>Eukaryota</taxon>
        <taxon>Fungi</taxon>
        <taxon>Dikarya</taxon>
        <taxon>Ascomycota</taxon>
        <taxon>Pezizomycotina</taxon>
        <taxon>Leotiomycetes</taxon>
        <taxon>Helotiales</taxon>
        <taxon>Sclerotiniaceae</taxon>
        <taxon>Monilinia</taxon>
    </lineage>
</organism>
<keyword evidence="3" id="KW-1185">Reference proteome</keyword>
<reference evidence="2 3" key="1">
    <citation type="submission" date="2019-06" db="EMBL/GenBank/DDBJ databases">
        <title>Genome Sequence of the Brown Rot Fungal Pathogen Monilinia laxa.</title>
        <authorList>
            <person name="De Miccolis Angelini R.M."/>
            <person name="Landi L."/>
            <person name="Abate D."/>
            <person name="Pollastro S."/>
            <person name="Romanazzi G."/>
            <person name="Faretra F."/>
        </authorList>
    </citation>
    <scope>NUCLEOTIDE SEQUENCE [LARGE SCALE GENOMIC DNA]</scope>
    <source>
        <strain evidence="2 3">Mlax316</strain>
    </source>
</reference>
<accession>A0A5N6KJN0</accession>
<gene>
    <name evidence="2" type="ORF">EYC80_005168</name>
</gene>
<keyword evidence="1" id="KW-1133">Transmembrane helix</keyword>
<keyword evidence="1" id="KW-0812">Transmembrane</keyword>
<dbReference type="AlphaFoldDB" id="A0A5N6KJN0"/>
<keyword evidence="1" id="KW-0472">Membrane</keyword>
<protein>
    <submittedName>
        <fullName evidence="2">Uncharacterized protein</fullName>
    </submittedName>
</protein>
<comment type="caution">
    <text evidence="2">The sequence shown here is derived from an EMBL/GenBank/DDBJ whole genome shotgun (WGS) entry which is preliminary data.</text>
</comment>
<feature type="transmembrane region" description="Helical" evidence="1">
    <location>
        <begin position="40"/>
        <end position="58"/>
    </location>
</feature>
<evidence type="ECO:0000313" key="3">
    <source>
        <dbReference type="Proteomes" id="UP000326757"/>
    </source>
</evidence>
<name>A0A5N6KJN0_MONLA</name>